<evidence type="ECO:0000313" key="1">
    <source>
        <dbReference type="EMBL" id="MBC5735921.1"/>
    </source>
</evidence>
<organism evidence="1 2">
    <name type="scientific">Lawsonibacter faecis</name>
    <dbReference type="NCBI Taxonomy" id="2763052"/>
    <lineage>
        <taxon>Bacteria</taxon>
        <taxon>Bacillati</taxon>
        <taxon>Bacillota</taxon>
        <taxon>Clostridia</taxon>
        <taxon>Eubacteriales</taxon>
        <taxon>Oscillospiraceae</taxon>
        <taxon>Lawsonibacter</taxon>
    </lineage>
</organism>
<dbReference type="InterPro" id="IPR037126">
    <property type="entry name" value="PdaC/RsiV-like_sf"/>
</dbReference>
<dbReference type="EMBL" id="JACOPQ010000002">
    <property type="protein sequence ID" value="MBC5735921.1"/>
    <property type="molecule type" value="Genomic_DNA"/>
</dbReference>
<comment type="caution">
    <text evidence="1">The sequence shown here is derived from an EMBL/GenBank/DDBJ whole genome shotgun (WGS) entry which is preliminary data.</text>
</comment>
<evidence type="ECO:0000313" key="2">
    <source>
        <dbReference type="Proteomes" id="UP000607645"/>
    </source>
</evidence>
<reference evidence="1" key="1">
    <citation type="submission" date="2020-08" db="EMBL/GenBank/DDBJ databases">
        <title>Genome public.</title>
        <authorList>
            <person name="Liu C."/>
            <person name="Sun Q."/>
        </authorList>
    </citation>
    <scope>NUCLEOTIDE SEQUENCE</scope>
    <source>
        <strain evidence="1">NSJ-52</strain>
    </source>
</reference>
<evidence type="ECO:0008006" key="3">
    <source>
        <dbReference type="Google" id="ProtNLM"/>
    </source>
</evidence>
<sequence>MRPEIGNGWSIIGADPLAAGVNRHYREVYDRLLKEEWAYQEEYAAWDGSSYIDRFGTGLIMKDEYLWNGFYQVILTRPDIGSRVFYAPVIETFDAETGEMLGLEDLFAGEEEVWVPALAELLAEEGLSRAAGNGEGFERIADSENLFFGFAVAEEMGAESFQSFMLTPNGLGFAFPVGLTAAMCVGEVIVLVPYEKAAGLLKPEILERVVE</sequence>
<accession>A0A8J6MBF8</accession>
<dbReference type="Proteomes" id="UP000607645">
    <property type="component" value="Unassembled WGS sequence"/>
</dbReference>
<dbReference type="Gene3D" id="3.90.640.20">
    <property type="entry name" value="Heat-shock cognate protein, ATPase"/>
    <property type="match status" value="1"/>
</dbReference>
<keyword evidence="2" id="KW-1185">Reference proteome</keyword>
<dbReference type="AlphaFoldDB" id="A0A8J6MBF8"/>
<proteinExistence type="predicted"/>
<gene>
    <name evidence="1" type="ORF">H8S62_02695</name>
</gene>
<protein>
    <recommendedName>
        <fullName evidence="3">DUF3298 domain-containing protein</fullName>
    </recommendedName>
</protein>
<dbReference type="RefSeq" id="WP_186918391.1">
    <property type="nucleotide sequence ID" value="NZ_JACOPQ010000002.1"/>
</dbReference>
<name>A0A8J6MBF8_9FIRM</name>